<dbReference type="GO" id="GO:0055085">
    <property type="term" value="P:transmembrane transport"/>
    <property type="evidence" value="ECO:0007669"/>
    <property type="project" value="InterPro"/>
</dbReference>
<evidence type="ECO:0000256" key="1">
    <source>
        <dbReference type="ARBA" id="ARBA00009023"/>
    </source>
</evidence>
<evidence type="ECO:0000256" key="2">
    <source>
        <dbReference type="ARBA" id="ARBA00022448"/>
    </source>
</evidence>
<proteinExistence type="inferred from homology"/>
<keyword evidence="6" id="KW-1185">Reference proteome</keyword>
<evidence type="ECO:0000313" key="5">
    <source>
        <dbReference type="EMBL" id="MCH6266970.1"/>
    </source>
</evidence>
<keyword evidence="2" id="KW-0813">Transport</keyword>
<dbReference type="InterPro" id="IPR018389">
    <property type="entry name" value="DctP_fam"/>
</dbReference>
<dbReference type="EMBL" id="JAGYPE010000010">
    <property type="protein sequence ID" value="MBS4188299.1"/>
    <property type="molecule type" value="Genomic_DNA"/>
</dbReference>
<dbReference type="Proteomes" id="UP000677265">
    <property type="component" value="Unassembled WGS sequence"/>
</dbReference>
<comment type="similarity">
    <text evidence="1">Belongs to the bacterial solute-binding protein 7 family.</text>
</comment>
<sequence>MFKKLLPVFLVFMLIITGCGGTKSGSNGEGASGKKITLKVAGQYPLEHPNTKNLMKFKDEVEKASKGRIEVKVYPANQLGDYTLVYEEVMRGTIDMALISVPSEFEPKLEVNYVHYLAENYEKAKELFKPGSFIYNTNVKLHEKLGVKFLSFHVEGFGGIGTTKEIKNPTEPGADKGLLIRVPPIDVFRGNAQDLGFRTVAVPFAELYQALQTGVAEGWVGGPPSANYTEVRDVIKYYYQYNNFFENTSLVMNLDLWKKMSPDDQKIIQDAASALGQRSVDAAEKDDKEYMEKLKQAGVKVITFSDEDLKKFAEFTRKTTWPKLKDRLGEDIVNGLSADQ</sequence>
<dbReference type="Gene3D" id="3.40.190.170">
    <property type="entry name" value="Bacterial extracellular solute-binding protein, family 7"/>
    <property type="match status" value="1"/>
</dbReference>
<dbReference type="NCBIfam" id="NF037995">
    <property type="entry name" value="TRAP_S1"/>
    <property type="match status" value="1"/>
</dbReference>
<dbReference type="EMBL" id="JAGYPE020000028">
    <property type="protein sequence ID" value="MCH6266970.1"/>
    <property type="molecule type" value="Genomic_DNA"/>
</dbReference>
<dbReference type="AlphaFoldDB" id="A0A942T8R2"/>
<name>A0A942T8R2_9BACI</name>
<comment type="caution">
    <text evidence="4">The sequence shown here is derived from an EMBL/GenBank/DDBJ whole genome shotgun (WGS) entry which is preliminary data.</text>
</comment>
<dbReference type="InterPro" id="IPR038404">
    <property type="entry name" value="TRAP_DctP_sf"/>
</dbReference>
<evidence type="ECO:0000313" key="4">
    <source>
        <dbReference type="EMBL" id="MBS4188299.1"/>
    </source>
</evidence>
<gene>
    <name evidence="4" type="primary">dctP</name>
    <name evidence="5" type="ORF">KHB02_015720</name>
    <name evidence="4" type="ORF">KHB02_43755</name>
</gene>
<organism evidence="4">
    <name type="scientific">Neobacillus citreus</name>
    <dbReference type="NCBI Taxonomy" id="2833578"/>
    <lineage>
        <taxon>Bacteria</taxon>
        <taxon>Bacillati</taxon>
        <taxon>Bacillota</taxon>
        <taxon>Bacilli</taxon>
        <taxon>Bacillales</taxon>
        <taxon>Bacillaceae</taxon>
        <taxon>Neobacillus</taxon>
    </lineage>
</organism>
<dbReference type="Pfam" id="PF03480">
    <property type="entry name" value="DctP"/>
    <property type="match status" value="1"/>
</dbReference>
<dbReference type="RefSeq" id="WP_213148082.1">
    <property type="nucleotide sequence ID" value="NZ_JAGYPE020000028.1"/>
</dbReference>
<evidence type="ECO:0000313" key="6">
    <source>
        <dbReference type="Proteomes" id="UP000677265"/>
    </source>
</evidence>
<accession>A0A942T8R2</accession>
<evidence type="ECO:0000256" key="3">
    <source>
        <dbReference type="ARBA" id="ARBA00022729"/>
    </source>
</evidence>
<dbReference type="PROSITE" id="PS51257">
    <property type="entry name" value="PROKAR_LIPOPROTEIN"/>
    <property type="match status" value="1"/>
</dbReference>
<reference evidence="4" key="1">
    <citation type="submission" date="2021-05" db="EMBL/GenBank/DDBJ databases">
        <title>Novel Bacillus species.</title>
        <authorList>
            <person name="Liu G."/>
        </authorList>
    </citation>
    <scope>NUCLEOTIDE SEQUENCE</scope>
    <source>
        <strain evidence="4 6">FJAT-50051</strain>
    </source>
</reference>
<dbReference type="PANTHER" id="PTHR33376">
    <property type="match status" value="1"/>
</dbReference>
<keyword evidence="3" id="KW-0732">Signal</keyword>
<dbReference type="PANTHER" id="PTHR33376:SF7">
    <property type="entry name" value="C4-DICARBOXYLATE-BINDING PROTEIN DCTB"/>
    <property type="match status" value="1"/>
</dbReference>
<protein>
    <submittedName>
        <fullName evidence="4">TRAP transporter substrate-binding protein DctP</fullName>
    </submittedName>
</protein>